<organism evidence="4 5">
    <name type="scientific">Streptomyces flaveolus</name>
    <dbReference type="NCBI Taxonomy" id="67297"/>
    <lineage>
        <taxon>Bacteria</taxon>
        <taxon>Bacillati</taxon>
        <taxon>Actinomycetota</taxon>
        <taxon>Actinomycetes</taxon>
        <taxon>Kitasatosporales</taxon>
        <taxon>Streptomycetaceae</taxon>
        <taxon>Streptomyces</taxon>
    </lineage>
</organism>
<keyword evidence="5" id="KW-1185">Reference proteome</keyword>
<dbReference type="InterPro" id="IPR000073">
    <property type="entry name" value="AB_hydrolase_1"/>
</dbReference>
<evidence type="ECO:0000313" key="5">
    <source>
        <dbReference type="Proteomes" id="UP001490330"/>
    </source>
</evidence>
<evidence type="ECO:0000256" key="1">
    <source>
        <dbReference type="SAM" id="Phobius"/>
    </source>
</evidence>
<reference evidence="4 5" key="1">
    <citation type="submission" date="2024-06" db="EMBL/GenBank/DDBJ databases">
        <title>The Natural Products Discovery Center: Release of the First 8490 Sequenced Strains for Exploring Actinobacteria Biosynthetic Diversity.</title>
        <authorList>
            <person name="Kalkreuter E."/>
            <person name="Kautsar S.A."/>
            <person name="Yang D."/>
            <person name="Bader C.D."/>
            <person name="Teijaro C.N."/>
            <person name="Fluegel L."/>
            <person name="Davis C.M."/>
            <person name="Simpson J.R."/>
            <person name="Lauterbach L."/>
            <person name="Steele A.D."/>
            <person name="Gui C."/>
            <person name="Meng S."/>
            <person name="Li G."/>
            <person name="Viehrig K."/>
            <person name="Ye F."/>
            <person name="Su P."/>
            <person name="Kiefer A.F."/>
            <person name="Nichols A."/>
            <person name="Cepeda A.J."/>
            <person name="Yan W."/>
            <person name="Fan B."/>
            <person name="Jiang Y."/>
            <person name="Adhikari A."/>
            <person name="Zheng C.-J."/>
            <person name="Schuster L."/>
            <person name="Cowan T.M."/>
            <person name="Smanski M.J."/>
            <person name="Chevrette M.G."/>
            <person name="De Carvalho L.P.S."/>
            <person name="Shen B."/>
        </authorList>
    </citation>
    <scope>NUCLEOTIDE SEQUENCE [LARGE SCALE GENOMIC DNA]</scope>
    <source>
        <strain evidence="4 5">NPDC000632</strain>
    </source>
</reference>
<keyword evidence="1" id="KW-1133">Transmembrane helix</keyword>
<dbReference type="InterPro" id="IPR052897">
    <property type="entry name" value="Sec-Metab_Biosynth_Hydrolase"/>
</dbReference>
<dbReference type="EMBL" id="JBEPCV010000063">
    <property type="protein sequence ID" value="MER6909299.1"/>
    <property type="molecule type" value="Genomic_DNA"/>
</dbReference>
<keyword evidence="1" id="KW-0812">Transmembrane</keyword>
<feature type="transmembrane region" description="Helical" evidence="1">
    <location>
        <begin position="296"/>
        <end position="320"/>
    </location>
</feature>
<dbReference type="Gene3D" id="3.40.50.1820">
    <property type="entry name" value="alpha/beta hydrolase"/>
    <property type="match status" value="1"/>
</dbReference>
<keyword evidence="1" id="KW-0472">Membrane</keyword>
<dbReference type="PANTHER" id="PTHR37017">
    <property type="entry name" value="AB HYDROLASE-1 DOMAIN-CONTAINING PROTEIN-RELATED"/>
    <property type="match status" value="1"/>
</dbReference>
<gene>
    <name evidence="4" type="ORF">ABT322_37360</name>
</gene>
<feature type="signal peptide" evidence="2">
    <location>
        <begin position="1"/>
        <end position="35"/>
    </location>
</feature>
<dbReference type="PANTHER" id="PTHR37017:SF11">
    <property type="entry name" value="ESTERASE_LIPASE_THIOESTERASE DOMAIN-CONTAINING PROTEIN"/>
    <property type="match status" value="1"/>
</dbReference>
<dbReference type="InterPro" id="IPR006311">
    <property type="entry name" value="TAT_signal"/>
</dbReference>
<evidence type="ECO:0000313" key="4">
    <source>
        <dbReference type="EMBL" id="MER6909299.1"/>
    </source>
</evidence>
<dbReference type="InterPro" id="IPR029058">
    <property type="entry name" value="AB_hydrolase_fold"/>
</dbReference>
<dbReference type="GO" id="GO:0016787">
    <property type="term" value="F:hydrolase activity"/>
    <property type="evidence" value="ECO:0007669"/>
    <property type="project" value="UniProtKB-KW"/>
</dbReference>
<name>A0ABV1VT91_9ACTN</name>
<protein>
    <submittedName>
        <fullName evidence="4">Alpha/beta hydrolase</fullName>
    </submittedName>
</protein>
<dbReference type="RefSeq" id="WP_350724863.1">
    <property type="nucleotide sequence ID" value="NZ_JBEPCO010000060.1"/>
</dbReference>
<comment type="caution">
    <text evidence="4">The sequence shown here is derived from an EMBL/GenBank/DDBJ whole genome shotgun (WGS) entry which is preliminary data.</text>
</comment>
<dbReference type="Proteomes" id="UP001490330">
    <property type="component" value="Unassembled WGS sequence"/>
</dbReference>
<dbReference type="Pfam" id="PF12697">
    <property type="entry name" value="Abhydrolase_6"/>
    <property type="match status" value="1"/>
</dbReference>
<dbReference type="SUPFAM" id="SSF53474">
    <property type="entry name" value="alpha/beta-Hydrolases"/>
    <property type="match status" value="1"/>
</dbReference>
<feature type="chain" id="PRO_5045217113" evidence="2">
    <location>
        <begin position="36"/>
        <end position="329"/>
    </location>
</feature>
<keyword evidence="2" id="KW-0732">Signal</keyword>
<evidence type="ECO:0000256" key="2">
    <source>
        <dbReference type="SAM" id="SignalP"/>
    </source>
</evidence>
<feature type="domain" description="AB hydrolase-1" evidence="3">
    <location>
        <begin position="55"/>
        <end position="276"/>
    </location>
</feature>
<dbReference type="PROSITE" id="PS51318">
    <property type="entry name" value="TAT"/>
    <property type="match status" value="1"/>
</dbReference>
<keyword evidence="4" id="KW-0378">Hydrolase</keyword>
<accession>A0ABV1VT91</accession>
<sequence>MTPSPVSPPRRRRIRTAVAVLVTAAALSASAPAVADGGPAAPSSDSRSAAGKPTVVIVHGAFADASSWSGVVGRLQSDGYRVIAAANPLRGLPTDSAYIAGLLRSVKGPVVLVGHSYGGAVITEAATGNPNVKALVYVAAFMPDKGEVLGQLAAKFSGSDLDPALVKVPFKNADGTTGTDLYISPDRFRAVVAGDLPPAAAAVAAASQRPLAASSFTDRATSAAWRTIPSWVAVATHDKAIPPGLERFQAKRAGSRTIEIDGSHVVMISHPDPIADLIRDAARTQSPRPALAATGLSTLGLVGTAAAGGMLIAGAVLLAVTRKRSTDTQ</sequence>
<proteinExistence type="predicted"/>
<evidence type="ECO:0000259" key="3">
    <source>
        <dbReference type="Pfam" id="PF12697"/>
    </source>
</evidence>